<gene>
    <name evidence="3" type="ORF">JI746_12145</name>
</gene>
<protein>
    <submittedName>
        <fullName evidence="3">TlpA family protein disulfide reductase</fullName>
    </submittedName>
</protein>
<proteinExistence type="predicted"/>
<dbReference type="InterPro" id="IPR000866">
    <property type="entry name" value="AhpC/TSA"/>
</dbReference>
<dbReference type="SUPFAM" id="SSF52833">
    <property type="entry name" value="Thioredoxin-like"/>
    <property type="match status" value="1"/>
</dbReference>
<evidence type="ECO:0000313" key="3">
    <source>
        <dbReference type="EMBL" id="MBL0425862.1"/>
    </source>
</evidence>
<dbReference type="InterPro" id="IPR050553">
    <property type="entry name" value="Thioredoxin_ResA/DsbE_sf"/>
</dbReference>
<dbReference type="CDD" id="cd02966">
    <property type="entry name" value="TlpA_like_family"/>
    <property type="match status" value="1"/>
</dbReference>
<feature type="chain" id="PRO_5046896442" evidence="1">
    <location>
        <begin position="21"/>
        <end position="177"/>
    </location>
</feature>
<dbReference type="PANTHER" id="PTHR42852">
    <property type="entry name" value="THIOL:DISULFIDE INTERCHANGE PROTEIN DSBE"/>
    <property type="match status" value="1"/>
</dbReference>
<comment type="caution">
    <text evidence="3">The sequence shown here is derived from an EMBL/GenBank/DDBJ whole genome shotgun (WGS) entry which is preliminary data.</text>
</comment>
<dbReference type="InterPro" id="IPR036249">
    <property type="entry name" value="Thioredoxin-like_sf"/>
</dbReference>
<dbReference type="PROSITE" id="PS51352">
    <property type="entry name" value="THIOREDOXIN_2"/>
    <property type="match status" value="1"/>
</dbReference>
<evidence type="ECO:0000313" key="4">
    <source>
        <dbReference type="Proteomes" id="UP000622707"/>
    </source>
</evidence>
<organism evidence="3 4">
    <name type="scientific">Ramlibacter alkalitolerans</name>
    <dbReference type="NCBI Taxonomy" id="2039631"/>
    <lineage>
        <taxon>Bacteria</taxon>
        <taxon>Pseudomonadati</taxon>
        <taxon>Pseudomonadota</taxon>
        <taxon>Betaproteobacteria</taxon>
        <taxon>Burkholderiales</taxon>
        <taxon>Comamonadaceae</taxon>
        <taxon>Ramlibacter</taxon>
    </lineage>
</organism>
<dbReference type="Pfam" id="PF00578">
    <property type="entry name" value="AhpC-TSA"/>
    <property type="match status" value="1"/>
</dbReference>
<dbReference type="Proteomes" id="UP000622707">
    <property type="component" value="Unassembled WGS sequence"/>
</dbReference>
<name>A0ABS1JNM4_9BURK</name>
<dbReference type="Gene3D" id="3.40.30.10">
    <property type="entry name" value="Glutaredoxin"/>
    <property type="match status" value="1"/>
</dbReference>
<feature type="domain" description="Thioredoxin" evidence="2">
    <location>
        <begin position="22"/>
        <end position="176"/>
    </location>
</feature>
<dbReference type="RefSeq" id="WP_201689776.1">
    <property type="nucleotide sequence ID" value="NZ_JAEQND010000006.1"/>
</dbReference>
<sequence length="177" mass="19034">MFRSILVTFALCALALSAHAFKPELGAAPEAMDRIEYVDGTPVDFAALKGKPTVVYFGADWCLPCIERGRPTVLRVLQKYAHRGLQVVFVSMDDNRLRAAKQEEAAQTGMRIAMARQDLCPPGKCPDGLREVGAFGRVFVYPTAVVLDAQGIVRAKMDRGVGVAGGLESAVLSVLAP</sequence>
<dbReference type="InterPro" id="IPR013766">
    <property type="entry name" value="Thioredoxin_domain"/>
</dbReference>
<reference evidence="3 4" key="1">
    <citation type="journal article" date="2017" name="Int. J. Syst. Evol. Microbiol.">
        <title>Ramlibacter alkalitolerans sp. nov., alkali-tolerant bacterium isolated from soil of ginseng.</title>
        <authorList>
            <person name="Lee D.H."/>
            <person name="Cha C.J."/>
        </authorList>
    </citation>
    <scope>NUCLEOTIDE SEQUENCE [LARGE SCALE GENOMIC DNA]</scope>
    <source>
        <strain evidence="3 4">KACC 19305</strain>
    </source>
</reference>
<dbReference type="PANTHER" id="PTHR42852:SF18">
    <property type="entry name" value="CHROMOSOME UNDETERMINED SCAFFOLD_47, WHOLE GENOME SHOTGUN SEQUENCE"/>
    <property type="match status" value="1"/>
</dbReference>
<evidence type="ECO:0000259" key="2">
    <source>
        <dbReference type="PROSITE" id="PS51352"/>
    </source>
</evidence>
<dbReference type="EMBL" id="JAEQND010000006">
    <property type="protein sequence ID" value="MBL0425862.1"/>
    <property type="molecule type" value="Genomic_DNA"/>
</dbReference>
<evidence type="ECO:0000256" key="1">
    <source>
        <dbReference type="SAM" id="SignalP"/>
    </source>
</evidence>
<accession>A0ABS1JNM4</accession>
<keyword evidence="1" id="KW-0732">Signal</keyword>
<keyword evidence="4" id="KW-1185">Reference proteome</keyword>
<feature type="signal peptide" evidence="1">
    <location>
        <begin position="1"/>
        <end position="20"/>
    </location>
</feature>